<keyword evidence="3" id="KW-1185">Reference proteome</keyword>
<evidence type="ECO:0000313" key="2">
    <source>
        <dbReference type="EMBL" id="MPC99133.1"/>
    </source>
</evidence>
<proteinExistence type="predicted"/>
<evidence type="ECO:0000313" key="3">
    <source>
        <dbReference type="Proteomes" id="UP000324222"/>
    </source>
</evidence>
<comment type="caution">
    <text evidence="2">The sequence shown here is derived from an EMBL/GenBank/DDBJ whole genome shotgun (WGS) entry which is preliminary data.</text>
</comment>
<evidence type="ECO:0000256" key="1">
    <source>
        <dbReference type="SAM" id="MobiDB-lite"/>
    </source>
</evidence>
<name>A0A5B7JXE8_PORTR</name>
<gene>
    <name evidence="2" type="ORF">E2C01_094529</name>
</gene>
<feature type="region of interest" description="Disordered" evidence="1">
    <location>
        <begin position="116"/>
        <end position="149"/>
    </location>
</feature>
<feature type="compositionally biased region" description="Low complexity" evidence="1">
    <location>
        <begin position="130"/>
        <end position="139"/>
    </location>
</feature>
<dbReference type="AlphaFoldDB" id="A0A5B7JXE8"/>
<dbReference type="Proteomes" id="UP000324222">
    <property type="component" value="Unassembled WGS sequence"/>
</dbReference>
<organism evidence="2 3">
    <name type="scientific">Portunus trituberculatus</name>
    <name type="common">Swimming crab</name>
    <name type="synonym">Neptunus trituberculatus</name>
    <dbReference type="NCBI Taxonomy" id="210409"/>
    <lineage>
        <taxon>Eukaryota</taxon>
        <taxon>Metazoa</taxon>
        <taxon>Ecdysozoa</taxon>
        <taxon>Arthropoda</taxon>
        <taxon>Crustacea</taxon>
        <taxon>Multicrustacea</taxon>
        <taxon>Malacostraca</taxon>
        <taxon>Eumalacostraca</taxon>
        <taxon>Eucarida</taxon>
        <taxon>Decapoda</taxon>
        <taxon>Pleocyemata</taxon>
        <taxon>Brachyura</taxon>
        <taxon>Eubrachyura</taxon>
        <taxon>Portunoidea</taxon>
        <taxon>Portunidae</taxon>
        <taxon>Portuninae</taxon>
        <taxon>Portunus</taxon>
    </lineage>
</organism>
<accession>A0A5B7JXE8</accession>
<sequence>MCQESERGIKMVAGVTGVTGVLVAAGGRLKTAPRRAGRKGRLGVSEAVKDEPNLLVLAGFKSPFTLFAEARVSRRPIPRNYCCGLFSLTLRLVPLFPLPLSSSAASSASPPLCLAKEGSFGESPSPPTLPTLNSTPKTSRVALDTNSLA</sequence>
<protein>
    <submittedName>
        <fullName evidence="2">Uncharacterized protein</fullName>
    </submittedName>
</protein>
<reference evidence="2 3" key="1">
    <citation type="submission" date="2019-05" db="EMBL/GenBank/DDBJ databases">
        <title>Another draft genome of Portunus trituberculatus and its Hox gene families provides insights of decapod evolution.</title>
        <authorList>
            <person name="Jeong J.-H."/>
            <person name="Song I."/>
            <person name="Kim S."/>
            <person name="Choi T."/>
            <person name="Kim D."/>
            <person name="Ryu S."/>
            <person name="Kim W."/>
        </authorList>
    </citation>
    <scope>NUCLEOTIDE SEQUENCE [LARGE SCALE GENOMIC DNA]</scope>
    <source>
        <tissue evidence="2">Muscle</tissue>
    </source>
</reference>
<dbReference type="EMBL" id="VSRR010117071">
    <property type="protein sequence ID" value="MPC99133.1"/>
    <property type="molecule type" value="Genomic_DNA"/>
</dbReference>